<keyword evidence="6 8" id="KW-0560">Oxidoreductase</keyword>
<evidence type="ECO:0000256" key="2">
    <source>
        <dbReference type="ARBA" id="ARBA00010944"/>
    </source>
</evidence>
<evidence type="ECO:0000256" key="1">
    <source>
        <dbReference type="ARBA" id="ARBA00004781"/>
    </source>
</evidence>
<comment type="catalytic activity">
    <reaction evidence="5 6">
        <text>dTDP-beta-L-rhamnose + NADP(+) = dTDP-4-dehydro-beta-L-rhamnose + NADPH + H(+)</text>
        <dbReference type="Rhea" id="RHEA:21796"/>
        <dbReference type="ChEBI" id="CHEBI:15378"/>
        <dbReference type="ChEBI" id="CHEBI:57510"/>
        <dbReference type="ChEBI" id="CHEBI:57783"/>
        <dbReference type="ChEBI" id="CHEBI:58349"/>
        <dbReference type="ChEBI" id="CHEBI:62830"/>
        <dbReference type="EC" id="1.1.1.133"/>
    </reaction>
</comment>
<proteinExistence type="inferred from homology"/>
<sequence>MKILLLGKNGQVGWELQRALSTVGEVVALGHHSVSGLCGDLTNIEGLRETIRQVAPDIIVNAAAYTAVDKAESDRQVATLINATAVQVIAEEALSLGSWLVHYSTDYVFGGTGEKAWRETDAVAPTNAYGATKLAGERAIVESGCKHLIFRTSWVYGTRGENFAKTMLKLAQSRTELKIIADQIGAPTGADLIADVTAIAIRRACQTPEVSGIYHLAASGSTSWYEYAKLVIDFGLAHGLALVTESVMPISTSEYPTPACRPLNSRLDTESICKTFSIHLPEWQSGVIRMLKEVLGK</sequence>
<accession>A0A7Y1QNI9</accession>
<dbReference type="Gene3D" id="3.40.50.720">
    <property type="entry name" value="NAD(P)-binding Rossmann-like Domain"/>
    <property type="match status" value="1"/>
</dbReference>
<dbReference type="NCBIfam" id="TIGR01214">
    <property type="entry name" value="rmlD"/>
    <property type="match status" value="1"/>
</dbReference>
<name>A0A7Y1QNI9_9PSED</name>
<reference evidence="8 9" key="1">
    <citation type="journal article" date="2020" name="Front. Microbiol.">
        <title>Genetic Organization of the aprX-lipA2 Operon Affects the Proteolytic Potential of Pseudomonas Species in Milk.</title>
        <authorList>
            <person name="Maier C."/>
            <person name="Huptas C."/>
            <person name="von Neubeck M."/>
            <person name="Scherer S."/>
            <person name="Wenning M."/>
            <person name="Lucking G."/>
        </authorList>
    </citation>
    <scope>NUCLEOTIDE SEQUENCE [LARGE SCALE GENOMIC DNA]</scope>
    <source>
        <strain evidence="8 9">G4779</strain>
    </source>
</reference>
<organism evidence="8 9">
    <name type="scientific">Pseudomonas gessardii</name>
    <dbReference type="NCBI Taxonomy" id="78544"/>
    <lineage>
        <taxon>Bacteria</taxon>
        <taxon>Pseudomonadati</taxon>
        <taxon>Pseudomonadota</taxon>
        <taxon>Gammaproteobacteria</taxon>
        <taxon>Pseudomonadales</taxon>
        <taxon>Pseudomonadaceae</taxon>
        <taxon>Pseudomonas</taxon>
    </lineage>
</organism>
<dbReference type="SUPFAM" id="SSF51735">
    <property type="entry name" value="NAD(P)-binding Rossmann-fold domains"/>
    <property type="match status" value="1"/>
</dbReference>
<comment type="caution">
    <text evidence="8">The sequence shown here is derived from an EMBL/GenBank/DDBJ whole genome shotgun (WGS) entry which is preliminary data.</text>
</comment>
<dbReference type="InterPro" id="IPR036291">
    <property type="entry name" value="NAD(P)-bd_dom_sf"/>
</dbReference>
<evidence type="ECO:0000259" key="7">
    <source>
        <dbReference type="Pfam" id="PF04321"/>
    </source>
</evidence>
<dbReference type="Proteomes" id="UP000542111">
    <property type="component" value="Unassembled WGS sequence"/>
</dbReference>
<dbReference type="GO" id="GO:0008831">
    <property type="term" value="F:dTDP-4-dehydrorhamnose reductase activity"/>
    <property type="evidence" value="ECO:0007669"/>
    <property type="project" value="UniProtKB-EC"/>
</dbReference>
<dbReference type="RefSeq" id="WP_169898652.1">
    <property type="nucleotide sequence ID" value="NZ_JAAQYP010000045.1"/>
</dbReference>
<dbReference type="EMBL" id="JAAQYP010000045">
    <property type="protein sequence ID" value="NNA97954.1"/>
    <property type="molecule type" value="Genomic_DNA"/>
</dbReference>
<dbReference type="Pfam" id="PF04321">
    <property type="entry name" value="RmlD_sub_bind"/>
    <property type="match status" value="1"/>
</dbReference>
<dbReference type="InterPro" id="IPR005913">
    <property type="entry name" value="dTDP_dehydrorham_reduct"/>
</dbReference>
<evidence type="ECO:0000313" key="8">
    <source>
        <dbReference type="EMBL" id="NNA97954.1"/>
    </source>
</evidence>
<comment type="pathway">
    <text evidence="1 6">Carbohydrate biosynthesis; dTDP-L-rhamnose biosynthesis.</text>
</comment>
<dbReference type="InterPro" id="IPR029903">
    <property type="entry name" value="RmlD-like-bd"/>
</dbReference>
<dbReference type="GO" id="GO:0009243">
    <property type="term" value="P:O antigen biosynthetic process"/>
    <property type="evidence" value="ECO:0007669"/>
    <property type="project" value="UniProtKB-UniPathway"/>
</dbReference>
<dbReference type="AlphaFoldDB" id="A0A7Y1QNI9"/>
<feature type="domain" description="RmlD-like substrate binding" evidence="7">
    <location>
        <begin position="1"/>
        <end position="294"/>
    </location>
</feature>
<dbReference type="NCBIfam" id="NF007440">
    <property type="entry name" value="PRK09987.1"/>
    <property type="match status" value="1"/>
</dbReference>
<gene>
    <name evidence="8" type="primary">rfbD</name>
    <name evidence="8" type="ORF">HBO33_22570</name>
</gene>
<evidence type="ECO:0000256" key="3">
    <source>
        <dbReference type="ARBA" id="ARBA00012929"/>
    </source>
</evidence>
<evidence type="ECO:0000256" key="5">
    <source>
        <dbReference type="ARBA" id="ARBA00048200"/>
    </source>
</evidence>
<comment type="cofactor">
    <cofactor evidence="6">
        <name>Mg(2+)</name>
        <dbReference type="ChEBI" id="CHEBI:18420"/>
    </cofactor>
    <text evidence="6">Binds 1 Mg(2+) ion per monomer.</text>
</comment>
<dbReference type="UniPathway" id="UPA00281"/>
<comment type="function">
    <text evidence="6">Catalyzes the reduction of dTDP-6-deoxy-L-lyxo-4-hexulose to yield dTDP-L-rhamnose.</text>
</comment>
<evidence type="ECO:0000313" key="9">
    <source>
        <dbReference type="Proteomes" id="UP000542111"/>
    </source>
</evidence>
<dbReference type="PANTHER" id="PTHR10491">
    <property type="entry name" value="DTDP-4-DEHYDRORHAMNOSE REDUCTASE"/>
    <property type="match status" value="1"/>
</dbReference>
<dbReference type="EC" id="1.1.1.133" evidence="3 6"/>
<evidence type="ECO:0000256" key="4">
    <source>
        <dbReference type="ARBA" id="ARBA00017099"/>
    </source>
</evidence>
<evidence type="ECO:0000256" key="6">
    <source>
        <dbReference type="RuleBase" id="RU364082"/>
    </source>
</evidence>
<dbReference type="Gene3D" id="3.90.25.10">
    <property type="entry name" value="UDP-galactose 4-epimerase, domain 1"/>
    <property type="match status" value="1"/>
</dbReference>
<keyword evidence="6" id="KW-0521">NADP</keyword>
<dbReference type="GO" id="GO:0005829">
    <property type="term" value="C:cytosol"/>
    <property type="evidence" value="ECO:0007669"/>
    <property type="project" value="TreeGrafter"/>
</dbReference>
<dbReference type="UniPathway" id="UPA00124"/>
<dbReference type="PANTHER" id="PTHR10491:SF4">
    <property type="entry name" value="METHIONINE ADENOSYLTRANSFERASE 2 SUBUNIT BETA"/>
    <property type="match status" value="1"/>
</dbReference>
<protein>
    <recommendedName>
        <fullName evidence="4 6">dTDP-4-dehydrorhamnose reductase</fullName>
        <ecNumber evidence="3 6">1.1.1.133</ecNumber>
    </recommendedName>
</protein>
<dbReference type="CDD" id="cd05254">
    <property type="entry name" value="dTDP_HR_like_SDR_e"/>
    <property type="match status" value="1"/>
</dbReference>
<comment type="similarity">
    <text evidence="2 6">Belongs to the dTDP-4-dehydrorhamnose reductase family.</text>
</comment>
<dbReference type="GO" id="GO:0019305">
    <property type="term" value="P:dTDP-rhamnose biosynthetic process"/>
    <property type="evidence" value="ECO:0007669"/>
    <property type="project" value="UniProtKB-UniPathway"/>
</dbReference>